<keyword evidence="5" id="KW-1185">Reference proteome</keyword>
<evidence type="ECO:0000256" key="2">
    <source>
        <dbReference type="SAM" id="MobiDB-lite"/>
    </source>
</evidence>
<dbReference type="SUPFAM" id="SSF57756">
    <property type="entry name" value="Retrovirus zinc finger-like domains"/>
    <property type="match status" value="1"/>
</dbReference>
<evidence type="ECO:0000256" key="1">
    <source>
        <dbReference type="ARBA" id="ARBA00022664"/>
    </source>
</evidence>
<dbReference type="AlphaFoldDB" id="A0A8H4VVX1"/>
<proteinExistence type="predicted"/>
<name>A0A8H4VVX1_9AGAR</name>
<feature type="compositionally biased region" description="Low complexity" evidence="2">
    <location>
        <begin position="245"/>
        <end position="262"/>
    </location>
</feature>
<evidence type="ECO:0000313" key="4">
    <source>
        <dbReference type="EMBL" id="KAF4622305.1"/>
    </source>
</evidence>
<comment type="caution">
    <text evidence="4">The sequence shown here is derived from an EMBL/GenBank/DDBJ whole genome shotgun (WGS) entry which is preliminary data.</text>
</comment>
<dbReference type="Pfam" id="PF22936">
    <property type="entry name" value="Pol_BBD"/>
    <property type="match status" value="1"/>
</dbReference>
<dbReference type="GO" id="GO:0006397">
    <property type="term" value="P:mRNA processing"/>
    <property type="evidence" value="ECO:0007669"/>
    <property type="project" value="UniProtKB-KW"/>
</dbReference>
<dbReference type="EMBL" id="JAACJL010000002">
    <property type="protein sequence ID" value="KAF4622305.1"/>
    <property type="molecule type" value="Genomic_DNA"/>
</dbReference>
<feature type="region of interest" description="Disordered" evidence="2">
    <location>
        <begin position="227"/>
        <end position="273"/>
    </location>
</feature>
<dbReference type="GO" id="GO:0003676">
    <property type="term" value="F:nucleic acid binding"/>
    <property type="evidence" value="ECO:0007669"/>
    <property type="project" value="InterPro"/>
</dbReference>
<organism evidence="4 5">
    <name type="scientific">Agrocybe pediades</name>
    <dbReference type="NCBI Taxonomy" id="84607"/>
    <lineage>
        <taxon>Eukaryota</taxon>
        <taxon>Fungi</taxon>
        <taxon>Dikarya</taxon>
        <taxon>Basidiomycota</taxon>
        <taxon>Agaricomycotina</taxon>
        <taxon>Agaricomycetes</taxon>
        <taxon>Agaricomycetidae</taxon>
        <taxon>Agaricales</taxon>
        <taxon>Agaricineae</taxon>
        <taxon>Strophariaceae</taxon>
        <taxon>Agrocybe</taxon>
    </lineage>
</organism>
<accession>A0A8H4VVX1</accession>
<gene>
    <name evidence="4" type="ORF">D9613_009050</name>
</gene>
<reference evidence="4 5" key="1">
    <citation type="submission" date="2019-12" db="EMBL/GenBank/DDBJ databases">
        <authorList>
            <person name="Floudas D."/>
            <person name="Bentzer J."/>
            <person name="Ahren D."/>
            <person name="Johansson T."/>
            <person name="Persson P."/>
            <person name="Tunlid A."/>
        </authorList>
    </citation>
    <scope>NUCLEOTIDE SEQUENCE [LARGE SCALE GENOMIC DNA]</scope>
    <source>
        <strain evidence="4 5">CBS 102.39</strain>
    </source>
</reference>
<evidence type="ECO:0000313" key="5">
    <source>
        <dbReference type="Proteomes" id="UP000521872"/>
    </source>
</evidence>
<dbReference type="InterPro" id="IPR054722">
    <property type="entry name" value="PolX-like_BBD"/>
</dbReference>
<dbReference type="GO" id="GO:0008270">
    <property type="term" value="F:zinc ion binding"/>
    <property type="evidence" value="ECO:0007669"/>
    <property type="project" value="InterPro"/>
</dbReference>
<keyword evidence="1" id="KW-0507">mRNA processing</keyword>
<evidence type="ECO:0000259" key="3">
    <source>
        <dbReference type="Pfam" id="PF22936"/>
    </source>
</evidence>
<protein>
    <recommendedName>
        <fullName evidence="3">Retrovirus-related Pol polyprotein from transposon TNT 1-94-like beta-barrel domain-containing protein</fullName>
    </recommendedName>
</protein>
<sequence>MSSSFDPLSSKFPAVSTIPLLTSKLDFLPWDNAITGLLHYHEIGGHILDPAIPQDPNRMVNPIPYPQDGTPAEQKKWIRVDGAVRYILTARLGPIPTSLLSGSLERTAFSVYSSITHYFGISSYVEAAAIYRNLLATTCASERDVLTYVQTWRRQLVRLFKVRDFHVDMPMCITTFINNLPRGDAFITIRADLPAITAALPIDPDFESFIDVSDMVLDLDTSFRLSAPQTSSRTRDNRHRSAGNPAVSAGSVPEPPAAAAAGPKPPRSSLTCSNCGKMGHAVTTCYKAGGGMEGRRAEHIATKNGIQALVASVSELDASARSFDEDSGDTAPAQPADPPDSPYITVDDAPVLAALSVGTTMNTDIFEDLYPQSTLSLAFAILPQPEPYAFVSWMDGFNSLLDSGCTHHIFRDRSWFFNLDESKKKAVGTANCGLLRTYGTGDVRFRLPYKGAYVVFTVRGCLYAPDIPINLFSVGALVERGIRITFNPAEGSRPIYTSMSYSSSHPRLAGFEFDLTTLNRLSFLNCEFLLGSESPTALVVAPVSAFPAVSSMGSTFPAIPKDLNLWHRRFSHIGMDATRAALTKSYVLGVTVIGLSV</sequence>
<feature type="domain" description="Retrovirus-related Pol polyprotein from transposon TNT 1-94-like beta-barrel" evidence="3">
    <location>
        <begin position="400"/>
        <end position="481"/>
    </location>
</feature>
<feature type="region of interest" description="Disordered" evidence="2">
    <location>
        <begin position="320"/>
        <end position="343"/>
    </location>
</feature>
<dbReference type="InterPro" id="IPR036875">
    <property type="entry name" value="Znf_CCHC_sf"/>
</dbReference>
<dbReference type="Proteomes" id="UP000521872">
    <property type="component" value="Unassembled WGS sequence"/>
</dbReference>